<keyword evidence="3" id="KW-1185">Reference proteome</keyword>
<sequence>MPQRTAQSSSFTPSPQGRGGFRGNSSSSRGRSGYTTQPRPQVYQPQTHWMAPQYQNQYQLRAAGYGTDQVIGEVQSGYTPTESDSASQASHDLSRISTPVSMQSKDQPLR</sequence>
<dbReference type="GeneID" id="87830948"/>
<feature type="compositionally biased region" description="Polar residues" evidence="1">
    <location>
        <begin position="34"/>
        <end position="47"/>
    </location>
</feature>
<feature type="region of interest" description="Disordered" evidence="1">
    <location>
        <begin position="1"/>
        <end position="47"/>
    </location>
</feature>
<proteinExistence type="predicted"/>
<feature type="compositionally biased region" description="Polar residues" evidence="1">
    <location>
        <begin position="76"/>
        <end position="110"/>
    </location>
</feature>
<organism evidence="2 3">
    <name type="scientific">Parathielavia appendiculata</name>
    <dbReference type="NCBI Taxonomy" id="2587402"/>
    <lineage>
        <taxon>Eukaryota</taxon>
        <taxon>Fungi</taxon>
        <taxon>Dikarya</taxon>
        <taxon>Ascomycota</taxon>
        <taxon>Pezizomycotina</taxon>
        <taxon>Sordariomycetes</taxon>
        <taxon>Sordariomycetidae</taxon>
        <taxon>Sordariales</taxon>
        <taxon>Chaetomiaceae</taxon>
        <taxon>Parathielavia</taxon>
    </lineage>
</organism>
<gene>
    <name evidence="2" type="ORF">N657DRAFT_651507</name>
</gene>
<feature type="region of interest" description="Disordered" evidence="1">
    <location>
        <begin position="73"/>
        <end position="110"/>
    </location>
</feature>
<reference evidence="2" key="2">
    <citation type="submission" date="2023-05" db="EMBL/GenBank/DDBJ databases">
        <authorList>
            <consortium name="Lawrence Berkeley National Laboratory"/>
            <person name="Steindorff A."/>
            <person name="Hensen N."/>
            <person name="Bonometti L."/>
            <person name="Westerberg I."/>
            <person name="Brannstrom I.O."/>
            <person name="Guillou S."/>
            <person name="Cros-Aarteil S."/>
            <person name="Calhoun S."/>
            <person name="Haridas S."/>
            <person name="Kuo A."/>
            <person name="Mondo S."/>
            <person name="Pangilinan J."/>
            <person name="Riley R."/>
            <person name="Labutti K."/>
            <person name="Andreopoulos B."/>
            <person name="Lipzen A."/>
            <person name="Chen C."/>
            <person name="Yanf M."/>
            <person name="Daum C."/>
            <person name="Ng V."/>
            <person name="Clum A."/>
            <person name="Ohm R."/>
            <person name="Martin F."/>
            <person name="Silar P."/>
            <person name="Natvig D."/>
            <person name="Lalanne C."/>
            <person name="Gautier V."/>
            <person name="Ament-Velasquez S.L."/>
            <person name="Kruys A."/>
            <person name="Hutchinson M.I."/>
            <person name="Powell A.J."/>
            <person name="Barry K."/>
            <person name="Miller A.N."/>
            <person name="Grigoriev I.V."/>
            <person name="Debuchy R."/>
            <person name="Gladieux P."/>
            <person name="Thoren M.H."/>
            <person name="Johannesson H."/>
        </authorList>
    </citation>
    <scope>NUCLEOTIDE SEQUENCE</scope>
    <source>
        <strain evidence="2">CBS 731.68</strain>
    </source>
</reference>
<dbReference type="Proteomes" id="UP001302602">
    <property type="component" value="Unassembled WGS sequence"/>
</dbReference>
<comment type="caution">
    <text evidence="2">The sequence shown here is derived from an EMBL/GenBank/DDBJ whole genome shotgun (WGS) entry which is preliminary data.</text>
</comment>
<dbReference type="AlphaFoldDB" id="A0AAN6TQE5"/>
<name>A0AAN6TQE5_9PEZI</name>
<accession>A0AAN6TQE5</accession>
<protein>
    <submittedName>
        <fullName evidence="2">Uncharacterized protein</fullName>
    </submittedName>
</protein>
<dbReference type="RefSeq" id="XP_062642019.1">
    <property type="nucleotide sequence ID" value="XM_062794179.1"/>
</dbReference>
<evidence type="ECO:0000256" key="1">
    <source>
        <dbReference type="SAM" id="MobiDB-lite"/>
    </source>
</evidence>
<reference evidence="2" key="1">
    <citation type="journal article" date="2023" name="Mol. Phylogenet. Evol.">
        <title>Genome-scale phylogeny and comparative genomics of the fungal order Sordariales.</title>
        <authorList>
            <person name="Hensen N."/>
            <person name="Bonometti L."/>
            <person name="Westerberg I."/>
            <person name="Brannstrom I.O."/>
            <person name="Guillou S."/>
            <person name="Cros-Aarteil S."/>
            <person name="Calhoun S."/>
            <person name="Haridas S."/>
            <person name="Kuo A."/>
            <person name="Mondo S."/>
            <person name="Pangilinan J."/>
            <person name="Riley R."/>
            <person name="LaButti K."/>
            <person name="Andreopoulos B."/>
            <person name="Lipzen A."/>
            <person name="Chen C."/>
            <person name="Yan M."/>
            <person name="Daum C."/>
            <person name="Ng V."/>
            <person name="Clum A."/>
            <person name="Steindorff A."/>
            <person name="Ohm R.A."/>
            <person name="Martin F."/>
            <person name="Silar P."/>
            <person name="Natvig D.O."/>
            <person name="Lalanne C."/>
            <person name="Gautier V."/>
            <person name="Ament-Velasquez S.L."/>
            <person name="Kruys A."/>
            <person name="Hutchinson M.I."/>
            <person name="Powell A.J."/>
            <person name="Barry K."/>
            <person name="Miller A.N."/>
            <person name="Grigoriev I.V."/>
            <person name="Debuchy R."/>
            <person name="Gladieux P."/>
            <person name="Hiltunen Thoren M."/>
            <person name="Johannesson H."/>
        </authorList>
    </citation>
    <scope>NUCLEOTIDE SEQUENCE</scope>
    <source>
        <strain evidence="2">CBS 731.68</strain>
    </source>
</reference>
<evidence type="ECO:0000313" key="2">
    <source>
        <dbReference type="EMBL" id="KAK4118246.1"/>
    </source>
</evidence>
<feature type="compositionally biased region" description="Low complexity" evidence="1">
    <location>
        <begin position="23"/>
        <end position="33"/>
    </location>
</feature>
<feature type="compositionally biased region" description="Polar residues" evidence="1">
    <location>
        <begin position="1"/>
        <end position="15"/>
    </location>
</feature>
<dbReference type="EMBL" id="MU853276">
    <property type="protein sequence ID" value="KAK4118246.1"/>
    <property type="molecule type" value="Genomic_DNA"/>
</dbReference>
<evidence type="ECO:0000313" key="3">
    <source>
        <dbReference type="Proteomes" id="UP001302602"/>
    </source>
</evidence>